<dbReference type="PANTHER" id="PTHR33392">
    <property type="entry name" value="POLYISOPRENYL-TEICHOIC ACID--PEPTIDOGLYCAN TEICHOIC ACID TRANSFERASE TAGU"/>
    <property type="match status" value="1"/>
</dbReference>
<protein>
    <submittedName>
        <fullName evidence="5">Transcriptional regulator</fullName>
    </submittedName>
</protein>
<name>A0A1L8TQK7_9ENTE</name>
<dbReference type="Pfam" id="PF03816">
    <property type="entry name" value="LytR_cpsA_psr"/>
    <property type="match status" value="1"/>
</dbReference>
<keyword evidence="3" id="KW-1133">Transmembrane helix</keyword>
<dbReference type="PANTHER" id="PTHR33392:SF6">
    <property type="entry name" value="POLYISOPRENYL-TEICHOIC ACID--PEPTIDOGLYCAN TEICHOIC ACID TRANSFERASE TAGU"/>
    <property type="match status" value="1"/>
</dbReference>
<dbReference type="EMBL" id="JXKQ01000002">
    <property type="protein sequence ID" value="OJG46560.1"/>
    <property type="molecule type" value="Genomic_DNA"/>
</dbReference>
<dbReference type="InterPro" id="IPR050922">
    <property type="entry name" value="LytR/CpsA/Psr_CW_biosynth"/>
</dbReference>
<evidence type="ECO:0000313" key="5">
    <source>
        <dbReference type="EMBL" id="OJG46560.1"/>
    </source>
</evidence>
<feature type="compositionally biased region" description="Polar residues" evidence="2">
    <location>
        <begin position="343"/>
        <end position="362"/>
    </location>
</feature>
<evidence type="ECO:0000313" key="6">
    <source>
        <dbReference type="Proteomes" id="UP000182077"/>
    </source>
</evidence>
<keyword evidence="6" id="KW-1185">Reference proteome</keyword>
<evidence type="ECO:0000259" key="4">
    <source>
        <dbReference type="Pfam" id="PF03816"/>
    </source>
</evidence>
<keyword evidence="3" id="KW-0812">Transmembrane</keyword>
<proteinExistence type="inferred from homology"/>
<dbReference type="AlphaFoldDB" id="A0A1L8TQK7"/>
<sequence length="374" mass="42354">MKRRQKTILLALSFILMIIIGVSTYFVFASEHLKTTLNDGYHPISNEYKATNSKDCESFLIMGLDNTIERKLGTTRTDAMMLITLNNKTKKITFCSLPRDSFVPIVAKSYTGHQRIEAAYTFNGPSASVNTVEKLLNIPIDHYCVFNFLSFINFIDAIGGIDVDVQHSFDGVTKDGPGAIHFDAGKQHIDGTKALSYARERHSDNDIMRGFRQQEIIQSVGNQLKTKASLKNLPKIIDSFDNNIQTDITSDQLMDLIENGLNYENYQKQRLTFDWRTFSNEGRSMVELYPDSIEYVSHELRVSLDLEKKDARDKTTFEFHTNGDYLYQSDYSVQDEDSENKESTSINGNTYIGSPGNTTTGKLPTVKTKNGFVE</sequence>
<dbReference type="Gene3D" id="3.40.630.190">
    <property type="entry name" value="LCP protein"/>
    <property type="match status" value="1"/>
</dbReference>
<reference evidence="5 6" key="1">
    <citation type="submission" date="2014-12" db="EMBL/GenBank/DDBJ databases">
        <title>Draft genome sequences of 29 type strains of Enterococci.</title>
        <authorList>
            <person name="Zhong Z."/>
            <person name="Sun Z."/>
            <person name="Liu W."/>
            <person name="Zhang W."/>
            <person name="Zhang H."/>
        </authorList>
    </citation>
    <scope>NUCLEOTIDE SEQUENCE [LARGE SCALE GENOMIC DNA]</scope>
    <source>
        <strain evidence="5 6">DSM 17122</strain>
    </source>
</reference>
<accession>A0A1L8TQK7</accession>
<organism evidence="5 6">
    <name type="scientific">Enterococcus hermanniensis</name>
    <dbReference type="NCBI Taxonomy" id="249189"/>
    <lineage>
        <taxon>Bacteria</taxon>
        <taxon>Bacillati</taxon>
        <taxon>Bacillota</taxon>
        <taxon>Bacilli</taxon>
        <taxon>Lactobacillales</taxon>
        <taxon>Enterococcaceae</taxon>
        <taxon>Enterococcus</taxon>
    </lineage>
</organism>
<keyword evidence="3" id="KW-0472">Membrane</keyword>
<dbReference type="RefSeq" id="WP_071857020.1">
    <property type="nucleotide sequence ID" value="NZ_JBHSHK010000005.1"/>
</dbReference>
<gene>
    <name evidence="5" type="ORF">RV04_GL000988</name>
</gene>
<dbReference type="OrthoDB" id="27330at2"/>
<evidence type="ECO:0000256" key="2">
    <source>
        <dbReference type="SAM" id="MobiDB-lite"/>
    </source>
</evidence>
<dbReference type="Proteomes" id="UP000182077">
    <property type="component" value="Unassembled WGS sequence"/>
</dbReference>
<feature type="region of interest" description="Disordered" evidence="2">
    <location>
        <begin position="333"/>
        <end position="374"/>
    </location>
</feature>
<comment type="caution">
    <text evidence="5">The sequence shown here is derived from an EMBL/GenBank/DDBJ whole genome shotgun (WGS) entry which is preliminary data.</text>
</comment>
<dbReference type="STRING" id="249189.RV04_GL000988"/>
<feature type="transmembrane region" description="Helical" evidence="3">
    <location>
        <begin position="7"/>
        <end position="28"/>
    </location>
</feature>
<dbReference type="InterPro" id="IPR004474">
    <property type="entry name" value="LytR_CpsA_psr"/>
</dbReference>
<evidence type="ECO:0000256" key="1">
    <source>
        <dbReference type="ARBA" id="ARBA00006068"/>
    </source>
</evidence>
<dbReference type="NCBIfam" id="TIGR00350">
    <property type="entry name" value="lytR_cpsA_psr"/>
    <property type="match status" value="1"/>
</dbReference>
<evidence type="ECO:0000256" key="3">
    <source>
        <dbReference type="SAM" id="Phobius"/>
    </source>
</evidence>
<feature type="domain" description="Cell envelope-related transcriptional attenuator" evidence="4">
    <location>
        <begin position="76"/>
        <end position="225"/>
    </location>
</feature>
<comment type="similarity">
    <text evidence="1">Belongs to the LytR/CpsA/Psr (LCP) family.</text>
</comment>